<organism evidence="1 2">
    <name type="scientific">Xanthomonas citri pv. citri</name>
    <dbReference type="NCBI Taxonomy" id="611301"/>
    <lineage>
        <taxon>Bacteria</taxon>
        <taxon>Pseudomonadati</taxon>
        <taxon>Pseudomonadota</taxon>
        <taxon>Gammaproteobacteria</taxon>
        <taxon>Lysobacterales</taxon>
        <taxon>Lysobacteraceae</taxon>
        <taxon>Xanthomonas</taxon>
    </lineage>
</organism>
<dbReference type="AlphaFoldDB" id="A0A0U5FF98"/>
<gene>
    <name evidence="1" type="ORF">XAC3562_1200097</name>
</gene>
<reference evidence="1 2" key="1">
    <citation type="submission" date="2014-09" db="EMBL/GenBank/DDBJ databases">
        <authorList>
            <person name="Regsiter A."/>
        </authorList>
    </citation>
    <scope>NUCLEOTIDE SEQUENCE [LARGE SCALE GENOMIC DNA]</scope>
</reference>
<dbReference type="Proteomes" id="UP000052230">
    <property type="component" value="Unassembled WGS sequence"/>
</dbReference>
<evidence type="ECO:0000313" key="2">
    <source>
        <dbReference type="Proteomes" id="UP000052230"/>
    </source>
</evidence>
<dbReference type="RefSeq" id="WP_017119772.1">
    <property type="nucleotide sequence ID" value="NZ_CP020883.1"/>
</dbReference>
<keyword evidence="2" id="KW-1185">Reference proteome</keyword>
<dbReference type="EMBL" id="CCXZ01000025">
    <property type="protein sequence ID" value="CEG14774.1"/>
    <property type="molecule type" value="Genomic_DNA"/>
</dbReference>
<name>A0A0U5FF98_XANCI</name>
<evidence type="ECO:0000313" key="1">
    <source>
        <dbReference type="EMBL" id="CEG14774.1"/>
    </source>
</evidence>
<comment type="caution">
    <text evidence="1">The sequence shown here is derived from an EMBL/GenBank/DDBJ whole genome shotgun (WGS) entry which is preliminary data.</text>
</comment>
<protein>
    <submittedName>
        <fullName evidence="1">Uncharacterized protein</fullName>
    </submittedName>
</protein>
<sequence>MENGDFLTFVLRITDRDKAAAVINPLMDAFAGRVMLPGVEITAVSMEDEMTARDKEQEGA</sequence>
<proteinExistence type="predicted"/>
<accession>A0A0U5FF98</accession>